<gene>
    <name evidence="1" type="ORF">LTR09_003978</name>
</gene>
<dbReference type="AlphaFoldDB" id="A0AAJ0DIN9"/>
<dbReference type="Proteomes" id="UP001271007">
    <property type="component" value="Unassembled WGS sequence"/>
</dbReference>
<sequence length="202" mass="22369">MSTMATPTPTPTINLTEGDRKLLVNAWHCFKTMPVVDYIKLQAMGNYKTPASATACYLAARKKMLADNGKMTDNDRKLIVMAWQCFKEAPQVDYRKLQEKGGYKTAASATACYLSARKKLLGGSTPSLAKKTVAGTKRKAGKKAAAEYDAEDTKRAKIEPMVEPSIEVEREVKPSIEDEEDGEVGHKLVETAIKYLKEEEDE</sequence>
<protein>
    <submittedName>
        <fullName evidence="1">Uncharacterized protein</fullName>
    </submittedName>
</protein>
<comment type="caution">
    <text evidence="1">The sequence shown here is derived from an EMBL/GenBank/DDBJ whole genome shotgun (WGS) entry which is preliminary data.</text>
</comment>
<accession>A0AAJ0DIN9</accession>
<keyword evidence="2" id="KW-1185">Reference proteome</keyword>
<reference evidence="1" key="1">
    <citation type="submission" date="2023-04" db="EMBL/GenBank/DDBJ databases">
        <title>Black Yeasts Isolated from many extreme environments.</title>
        <authorList>
            <person name="Coleine C."/>
            <person name="Stajich J.E."/>
            <person name="Selbmann L."/>
        </authorList>
    </citation>
    <scope>NUCLEOTIDE SEQUENCE</scope>
    <source>
        <strain evidence="1">CCFEE 5312</strain>
    </source>
</reference>
<proteinExistence type="predicted"/>
<dbReference type="EMBL" id="JAWDJX010000010">
    <property type="protein sequence ID" value="KAK3054820.1"/>
    <property type="molecule type" value="Genomic_DNA"/>
</dbReference>
<evidence type="ECO:0000313" key="1">
    <source>
        <dbReference type="EMBL" id="KAK3054820.1"/>
    </source>
</evidence>
<organism evidence="1 2">
    <name type="scientific">Extremus antarcticus</name>
    <dbReference type="NCBI Taxonomy" id="702011"/>
    <lineage>
        <taxon>Eukaryota</taxon>
        <taxon>Fungi</taxon>
        <taxon>Dikarya</taxon>
        <taxon>Ascomycota</taxon>
        <taxon>Pezizomycotina</taxon>
        <taxon>Dothideomycetes</taxon>
        <taxon>Dothideomycetidae</taxon>
        <taxon>Mycosphaerellales</taxon>
        <taxon>Extremaceae</taxon>
        <taxon>Extremus</taxon>
    </lineage>
</organism>
<name>A0AAJ0DIN9_9PEZI</name>
<evidence type="ECO:0000313" key="2">
    <source>
        <dbReference type="Proteomes" id="UP001271007"/>
    </source>
</evidence>